<protein>
    <submittedName>
        <fullName evidence="1">Uncharacterized protein</fullName>
    </submittedName>
</protein>
<organism>
    <name type="scientific">Solenopsis invicta</name>
    <name type="common">Red imported fire ant</name>
    <name type="synonym">Solenopsis wagneri</name>
    <dbReference type="NCBI Taxonomy" id="13686"/>
    <lineage>
        <taxon>Eukaryota</taxon>
        <taxon>Metazoa</taxon>
        <taxon>Ecdysozoa</taxon>
        <taxon>Arthropoda</taxon>
        <taxon>Hexapoda</taxon>
        <taxon>Insecta</taxon>
        <taxon>Pterygota</taxon>
        <taxon>Neoptera</taxon>
        <taxon>Endopterygota</taxon>
        <taxon>Hymenoptera</taxon>
        <taxon>Apocrita</taxon>
        <taxon>Aculeata</taxon>
        <taxon>Formicoidea</taxon>
        <taxon>Formicidae</taxon>
        <taxon>Myrmicinae</taxon>
        <taxon>Solenopsis</taxon>
    </lineage>
</organism>
<dbReference type="EMBL" id="GL765926">
    <property type="protein sequence ID" value="EFZ15840.1"/>
    <property type="molecule type" value="Genomic_DNA"/>
</dbReference>
<name>E9IUB3_SOLIN</name>
<dbReference type="AlphaFoldDB" id="E9IUB3"/>
<dbReference type="HOGENOM" id="CLU_2834373_0_0_1"/>
<feature type="non-terminal residue" evidence="1">
    <location>
        <position position="66"/>
    </location>
</feature>
<proteinExistence type="predicted"/>
<evidence type="ECO:0000313" key="1">
    <source>
        <dbReference type="EMBL" id="EFZ15840.1"/>
    </source>
</evidence>
<gene>
    <name evidence="1" type="ORF">SINV_04677</name>
</gene>
<reference evidence="1" key="1">
    <citation type="journal article" date="2011" name="Proc. Natl. Acad. Sci. U.S.A.">
        <title>The genome of the fire ant Solenopsis invicta.</title>
        <authorList>
            <person name="Wurm Y."/>
            <person name="Wang J."/>
            <person name="Riba-Grognuz O."/>
            <person name="Corona M."/>
            <person name="Nygaard S."/>
            <person name="Hunt B.G."/>
            <person name="Ingram K.K."/>
            <person name="Falquet L."/>
            <person name="Nipitwattanaphon M."/>
            <person name="Gotzek D."/>
            <person name="Dijkstra M.B."/>
            <person name="Oettler J."/>
            <person name="Comtesse F."/>
            <person name="Shih C.J."/>
            <person name="Wu W.J."/>
            <person name="Yang C.C."/>
            <person name="Thomas J."/>
            <person name="Beaudoing E."/>
            <person name="Pradervand S."/>
            <person name="Flegel V."/>
            <person name="Cook E.D."/>
            <person name="Fabbretti R."/>
            <person name="Stockinger H."/>
            <person name="Long L."/>
            <person name="Farmerie W.G."/>
            <person name="Oakey J."/>
            <person name="Boomsma J.J."/>
            <person name="Pamilo P."/>
            <person name="Yi S.V."/>
            <person name="Heinze J."/>
            <person name="Goodisman M.A."/>
            <person name="Farinelli L."/>
            <person name="Harshman K."/>
            <person name="Hulo N."/>
            <person name="Cerutti L."/>
            <person name="Xenarios I."/>
            <person name="Shoemaker D."/>
            <person name="Keller L."/>
        </authorList>
    </citation>
    <scope>NUCLEOTIDE SEQUENCE [LARGE SCALE GENOMIC DNA]</scope>
</reference>
<accession>E9IUB3</accession>
<sequence>MTRAHNPCCITAGKIIPLTLTTFCSNIKSFYFNAIYSCVSSYFSNHHITIKSSYHMRQMSIVMNLC</sequence>